<accession>A0A835PZL8</accession>
<dbReference type="PRINTS" id="PR00463">
    <property type="entry name" value="EP450I"/>
</dbReference>
<evidence type="ECO:0000256" key="7">
    <source>
        <dbReference type="ARBA" id="ARBA00023004"/>
    </source>
</evidence>
<dbReference type="OrthoDB" id="1470350at2759"/>
<dbReference type="AlphaFoldDB" id="A0A835PZL8"/>
<evidence type="ECO:0000256" key="4">
    <source>
        <dbReference type="ARBA" id="ARBA00022723"/>
    </source>
</evidence>
<gene>
    <name evidence="13" type="ORF">HPP92_021945</name>
</gene>
<keyword evidence="3" id="KW-0812">Transmembrane</keyword>
<dbReference type="GO" id="GO:0004497">
    <property type="term" value="F:monooxygenase activity"/>
    <property type="evidence" value="ECO:0007669"/>
    <property type="project" value="InterPro"/>
</dbReference>
<comment type="cofactor">
    <cofactor evidence="12">
        <name>heme</name>
        <dbReference type="ChEBI" id="CHEBI:30413"/>
    </cofactor>
</comment>
<keyword evidence="4 12" id="KW-0479">Metal-binding</keyword>
<dbReference type="InterPro" id="IPR036396">
    <property type="entry name" value="Cyt_P450_sf"/>
</dbReference>
<evidence type="ECO:0000313" key="13">
    <source>
        <dbReference type="EMBL" id="KAG0458817.1"/>
    </source>
</evidence>
<evidence type="ECO:0000256" key="12">
    <source>
        <dbReference type="PIRSR" id="PIRSR602401-1"/>
    </source>
</evidence>
<dbReference type="Pfam" id="PF00067">
    <property type="entry name" value="p450"/>
    <property type="match status" value="1"/>
</dbReference>
<evidence type="ECO:0000256" key="8">
    <source>
        <dbReference type="ARBA" id="ARBA00023136"/>
    </source>
</evidence>
<dbReference type="GO" id="GO:0016020">
    <property type="term" value="C:membrane"/>
    <property type="evidence" value="ECO:0007669"/>
    <property type="project" value="UniProtKB-SubCell"/>
</dbReference>
<dbReference type="Gene3D" id="1.10.630.10">
    <property type="entry name" value="Cytochrome P450"/>
    <property type="match status" value="1"/>
</dbReference>
<dbReference type="EMBL" id="JADCNM010000012">
    <property type="protein sequence ID" value="KAG0458817.1"/>
    <property type="molecule type" value="Genomic_DNA"/>
</dbReference>
<organism evidence="13 14">
    <name type="scientific">Vanilla planifolia</name>
    <name type="common">Vanilla</name>
    <dbReference type="NCBI Taxonomy" id="51239"/>
    <lineage>
        <taxon>Eukaryota</taxon>
        <taxon>Viridiplantae</taxon>
        <taxon>Streptophyta</taxon>
        <taxon>Embryophyta</taxon>
        <taxon>Tracheophyta</taxon>
        <taxon>Spermatophyta</taxon>
        <taxon>Magnoliopsida</taxon>
        <taxon>Liliopsida</taxon>
        <taxon>Asparagales</taxon>
        <taxon>Orchidaceae</taxon>
        <taxon>Vanilloideae</taxon>
        <taxon>Vanilleae</taxon>
        <taxon>Vanilla</taxon>
    </lineage>
</organism>
<feature type="binding site" description="axial binding residue" evidence="12">
    <location>
        <position position="455"/>
    </location>
    <ligand>
        <name>heme</name>
        <dbReference type="ChEBI" id="CHEBI:30413"/>
    </ligand>
    <ligandPart>
        <name>Fe</name>
        <dbReference type="ChEBI" id="CHEBI:18248"/>
    </ligandPart>
</feature>
<dbReference type="SUPFAM" id="SSF48264">
    <property type="entry name" value="Cytochrome P450"/>
    <property type="match status" value="1"/>
</dbReference>
<evidence type="ECO:0000256" key="3">
    <source>
        <dbReference type="ARBA" id="ARBA00022692"/>
    </source>
</evidence>
<protein>
    <recommendedName>
        <fullName evidence="9">noroxomaritidine synthase</fullName>
        <ecNumber evidence="9">1.14.19.50</ecNumber>
    </recommendedName>
</protein>
<keyword evidence="12" id="KW-0349">Heme</keyword>
<evidence type="ECO:0000256" key="5">
    <source>
        <dbReference type="ARBA" id="ARBA00022989"/>
    </source>
</evidence>
<comment type="similarity">
    <text evidence="2">Belongs to the cytochrome P450 family.</text>
</comment>
<keyword evidence="5" id="KW-1133">Transmembrane helix</keyword>
<evidence type="ECO:0000256" key="10">
    <source>
        <dbReference type="ARBA" id="ARBA00048529"/>
    </source>
</evidence>
<evidence type="ECO:0000256" key="6">
    <source>
        <dbReference type="ARBA" id="ARBA00023002"/>
    </source>
</evidence>
<proteinExistence type="inferred from homology"/>
<reference evidence="13 14" key="1">
    <citation type="journal article" date="2020" name="Nat. Food">
        <title>A phased Vanilla planifolia genome enables genetic improvement of flavour and production.</title>
        <authorList>
            <person name="Hasing T."/>
            <person name="Tang H."/>
            <person name="Brym M."/>
            <person name="Khazi F."/>
            <person name="Huang T."/>
            <person name="Chambers A.H."/>
        </authorList>
    </citation>
    <scope>NUCLEOTIDE SEQUENCE [LARGE SCALE GENOMIC DNA]</scope>
    <source>
        <tissue evidence="13">Leaf</tissue>
    </source>
</reference>
<evidence type="ECO:0000256" key="1">
    <source>
        <dbReference type="ARBA" id="ARBA00004167"/>
    </source>
</evidence>
<evidence type="ECO:0000256" key="9">
    <source>
        <dbReference type="ARBA" id="ARBA00039071"/>
    </source>
</evidence>
<evidence type="ECO:0000256" key="11">
    <source>
        <dbReference type="ARBA" id="ARBA00049170"/>
    </source>
</evidence>
<sequence>MEMPVVAELPALLAKLWLSLFAFYLLKSILKLVFSKKKYPPIGGTILHQLLNFHRLQDYQTELSRHYKTFRVLTPFRNYIYTVDPANVEYILKTNFENFGKGIITYEVMNDLLGDGIFAVDGEKWRHQRKVASFEFSAKVLRDYSSLVFRSNAAKLSELVSVSADSNETIDIQDLFMKTTLDSIFKVGFGVDLDTLGGSNDKGRAFAKAFDDSSCQILRRYFDLFWKMKRMLNIGLEGQMKRDIELINDFVFKVVDEKIEQLSHGEHDKMPKEDILSRLLVEREKDPETISQKYLRDIVLNFVIAGRDTTAGTLSWFFHLLCKHHDVQEKISQEVRAALKTGERLSRNEFPLFLTDEALSEMHYLHAALSETLRLYPAVPLDAKHCMSDDTLPDGFEVKKGDLVNYQPFAMGRMKFLWGEDAEEFRPERWLNEGGNFEPVSPFKFTAFQAGPRICLGKDFAYRQMKIIAAMLLYFFKFESSAHGSVNYRSMLTLQIDGGLCIRAMHRL</sequence>
<dbReference type="CDD" id="cd11064">
    <property type="entry name" value="CYP86A"/>
    <property type="match status" value="1"/>
</dbReference>
<dbReference type="GO" id="GO:0020037">
    <property type="term" value="F:heme binding"/>
    <property type="evidence" value="ECO:0007669"/>
    <property type="project" value="InterPro"/>
</dbReference>
<dbReference type="GO" id="GO:0005506">
    <property type="term" value="F:iron ion binding"/>
    <property type="evidence" value="ECO:0007669"/>
    <property type="project" value="InterPro"/>
</dbReference>
<dbReference type="PRINTS" id="PR00385">
    <property type="entry name" value="P450"/>
</dbReference>
<comment type="catalytic activity">
    <reaction evidence="10">
        <text>4'-O-methylnorbelladine + reduced [NADPH--hemoprotein reductase] + O2 = (10bS,4aR)-noroxomaritidine + oxidized [NADPH--hemoprotein reductase] + 2 H2O + H(+)</text>
        <dbReference type="Rhea" id="RHEA:51264"/>
        <dbReference type="Rhea" id="RHEA-COMP:11964"/>
        <dbReference type="Rhea" id="RHEA-COMP:11965"/>
        <dbReference type="ChEBI" id="CHEBI:15377"/>
        <dbReference type="ChEBI" id="CHEBI:15378"/>
        <dbReference type="ChEBI" id="CHEBI:15379"/>
        <dbReference type="ChEBI" id="CHEBI:57618"/>
        <dbReference type="ChEBI" id="CHEBI:58210"/>
        <dbReference type="ChEBI" id="CHEBI:133993"/>
        <dbReference type="ChEBI" id="CHEBI:133996"/>
        <dbReference type="EC" id="1.14.19.50"/>
    </reaction>
</comment>
<dbReference type="EC" id="1.14.19.50" evidence="9"/>
<name>A0A835PZL8_VANPL</name>
<comment type="subcellular location">
    <subcellularLocation>
        <location evidence="1">Membrane</location>
        <topology evidence="1">Single-pass membrane protein</topology>
    </subcellularLocation>
</comment>
<comment type="catalytic activity">
    <reaction evidence="11">
        <text>4'-O-methylnorbelladine + reduced [NADPH--hemoprotein reductase] + O2 = (10bR,4aS)-noroxomaritidine + oxidized [NADPH--hemoprotein reductase] + 2 H2O + H(+)</text>
        <dbReference type="Rhea" id="RHEA:51260"/>
        <dbReference type="Rhea" id="RHEA-COMP:11964"/>
        <dbReference type="Rhea" id="RHEA-COMP:11965"/>
        <dbReference type="ChEBI" id="CHEBI:15377"/>
        <dbReference type="ChEBI" id="CHEBI:15378"/>
        <dbReference type="ChEBI" id="CHEBI:15379"/>
        <dbReference type="ChEBI" id="CHEBI:57618"/>
        <dbReference type="ChEBI" id="CHEBI:58210"/>
        <dbReference type="ChEBI" id="CHEBI:133993"/>
        <dbReference type="ChEBI" id="CHEBI:133995"/>
        <dbReference type="EC" id="1.14.19.50"/>
    </reaction>
</comment>
<dbReference type="InterPro" id="IPR001128">
    <property type="entry name" value="Cyt_P450"/>
</dbReference>
<evidence type="ECO:0000313" key="14">
    <source>
        <dbReference type="Proteomes" id="UP000639772"/>
    </source>
</evidence>
<dbReference type="InterPro" id="IPR002401">
    <property type="entry name" value="Cyt_P450_E_grp-I"/>
</dbReference>
<dbReference type="Proteomes" id="UP000639772">
    <property type="component" value="Chromosome 12"/>
</dbReference>
<comment type="caution">
    <text evidence="13">The sequence shown here is derived from an EMBL/GenBank/DDBJ whole genome shotgun (WGS) entry which is preliminary data.</text>
</comment>
<keyword evidence="6" id="KW-0560">Oxidoreductase</keyword>
<keyword evidence="7 12" id="KW-0408">Iron</keyword>
<dbReference type="PANTHER" id="PTHR24296">
    <property type="entry name" value="CYTOCHROME P450"/>
    <property type="match status" value="1"/>
</dbReference>
<keyword evidence="8" id="KW-0472">Membrane</keyword>
<dbReference type="GO" id="GO:0016705">
    <property type="term" value="F:oxidoreductase activity, acting on paired donors, with incorporation or reduction of molecular oxygen"/>
    <property type="evidence" value="ECO:0007669"/>
    <property type="project" value="InterPro"/>
</dbReference>
<evidence type="ECO:0000256" key="2">
    <source>
        <dbReference type="ARBA" id="ARBA00010617"/>
    </source>
</evidence>